<sequence>MLTQLYEWMMNIAAYLIIVAAVLQAIPGKEYKKYIQFFSGLVLVLFLFSPILKLSGMMDTFTELYHSKEYEMEKQEIQRKTEYFEDLDIMDFVPEQYQENTGEENGNRIEVEEIDIGE</sequence>
<dbReference type="Proteomes" id="UP000652477">
    <property type="component" value="Unassembled WGS sequence"/>
</dbReference>
<dbReference type="AlphaFoldDB" id="A0A923LFZ5"/>
<name>A0A923LFZ5_9FIRM</name>
<keyword evidence="4" id="KW-1185">Reference proteome</keyword>
<keyword evidence="2" id="KW-1133">Transmembrane helix</keyword>
<dbReference type="RefSeq" id="WP_186874657.1">
    <property type="nucleotide sequence ID" value="NZ_JACOPF010000001.1"/>
</dbReference>
<feature type="transmembrane region" description="Helical" evidence="2">
    <location>
        <begin position="12"/>
        <end position="28"/>
    </location>
</feature>
<protein>
    <submittedName>
        <fullName evidence="3">Stage III sporulation protein AF</fullName>
    </submittedName>
</protein>
<dbReference type="Pfam" id="PF09581">
    <property type="entry name" value="Spore_III_AF"/>
    <property type="match status" value="1"/>
</dbReference>
<keyword evidence="2" id="KW-0472">Membrane</keyword>
<organism evidence="3 4">
    <name type="scientific">Mediterraneibacter hominis</name>
    <dbReference type="NCBI Taxonomy" id="2763054"/>
    <lineage>
        <taxon>Bacteria</taxon>
        <taxon>Bacillati</taxon>
        <taxon>Bacillota</taxon>
        <taxon>Clostridia</taxon>
        <taxon>Lachnospirales</taxon>
        <taxon>Lachnospiraceae</taxon>
        <taxon>Mediterraneibacter</taxon>
    </lineage>
</organism>
<gene>
    <name evidence="3" type="ORF">H8S37_03565</name>
</gene>
<evidence type="ECO:0000256" key="2">
    <source>
        <dbReference type="SAM" id="Phobius"/>
    </source>
</evidence>
<proteinExistence type="predicted"/>
<feature type="region of interest" description="Disordered" evidence="1">
    <location>
        <begin position="99"/>
        <end position="118"/>
    </location>
</feature>
<evidence type="ECO:0000256" key="1">
    <source>
        <dbReference type="SAM" id="MobiDB-lite"/>
    </source>
</evidence>
<comment type="caution">
    <text evidence="3">The sequence shown here is derived from an EMBL/GenBank/DDBJ whole genome shotgun (WGS) entry which is preliminary data.</text>
</comment>
<reference evidence="3" key="1">
    <citation type="submission" date="2020-08" db="EMBL/GenBank/DDBJ databases">
        <title>Genome public.</title>
        <authorList>
            <person name="Liu C."/>
            <person name="Sun Q."/>
        </authorList>
    </citation>
    <scope>NUCLEOTIDE SEQUENCE</scope>
    <source>
        <strain evidence="3">NSJ-55</strain>
    </source>
</reference>
<accession>A0A923LFZ5</accession>
<feature type="transmembrane region" description="Helical" evidence="2">
    <location>
        <begin position="34"/>
        <end position="52"/>
    </location>
</feature>
<evidence type="ECO:0000313" key="3">
    <source>
        <dbReference type="EMBL" id="MBC5688012.1"/>
    </source>
</evidence>
<dbReference type="InterPro" id="IPR014245">
    <property type="entry name" value="Spore_III_AF"/>
</dbReference>
<keyword evidence="2" id="KW-0812">Transmembrane</keyword>
<evidence type="ECO:0000313" key="4">
    <source>
        <dbReference type="Proteomes" id="UP000652477"/>
    </source>
</evidence>
<dbReference type="EMBL" id="JACOPF010000001">
    <property type="protein sequence ID" value="MBC5688012.1"/>
    <property type="molecule type" value="Genomic_DNA"/>
</dbReference>